<evidence type="ECO:0000313" key="6">
    <source>
        <dbReference type="EMBL" id="NID14919.1"/>
    </source>
</evidence>
<keyword evidence="4" id="KW-0732">Signal</keyword>
<organism evidence="6 7">
    <name type="scientific">Luteibacter yeojuensis</name>
    <dbReference type="NCBI Taxonomy" id="345309"/>
    <lineage>
        <taxon>Bacteria</taxon>
        <taxon>Pseudomonadati</taxon>
        <taxon>Pseudomonadota</taxon>
        <taxon>Gammaproteobacteria</taxon>
        <taxon>Lysobacterales</taxon>
        <taxon>Rhodanobacteraceae</taxon>
        <taxon>Luteibacter</taxon>
    </lineage>
</organism>
<evidence type="ECO:0000313" key="7">
    <source>
        <dbReference type="Proteomes" id="UP000518878"/>
    </source>
</evidence>
<accession>A0A7X5QT58</accession>
<evidence type="ECO:0000256" key="1">
    <source>
        <dbReference type="ARBA" id="ARBA00022448"/>
    </source>
</evidence>
<evidence type="ECO:0000259" key="5">
    <source>
        <dbReference type="SMART" id="SM00965"/>
    </source>
</evidence>
<dbReference type="SMART" id="SM00965">
    <property type="entry name" value="STN"/>
    <property type="match status" value="1"/>
</dbReference>
<keyword evidence="1" id="KW-0813">Transport</keyword>
<dbReference type="AlphaFoldDB" id="A0A7X5QT58"/>
<protein>
    <recommendedName>
        <fullName evidence="5">Secretin/TonB short N-terminal domain-containing protein</fullName>
    </recommendedName>
</protein>
<dbReference type="Gene3D" id="3.55.50.30">
    <property type="match status" value="1"/>
</dbReference>
<dbReference type="EMBL" id="JAAQTL010000001">
    <property type="protein sequence ID" value="NID14919.1"/>
    <property type="molecule type" value="Genomic_DNA"/>
</dbReference>
<feature type="domain" description="Secretin/TonB short N-terminal" evidence="5">
    <location>
        <begin position="63"/>
        <end position="114"/>
    </location>
</feature>
<keyword evidence="2" id="KW-0472">Membrane</keyword>
<feature type="signal peptide" evidence="4">
    <location>
        <begin position="1"/>
        <end position="22"/>
    </location>
</feature>
<keyword evidence="3" id="KW-0998">Cell outer membrane</keyword>
<sequence>MARSVLALVACMVLLAPPGSVAQERASADRPQGAEGTHAPTRFDIDAQALATALRAFSEASGTAVLFDDALVADKRSQGIHGEATARDALRVVLLGTGLEARFSAMNAFTVALPDAAPTDVPAMPEPADVPAMDDRTAGLLQSALERALCARVATRPGAFRLAMQVWIDSAGRVANAIALAPSDDPARDDKVLAAVRTVRVPSTLHRFSPVTVLLAPAAGHRCSESGAWEG</sequence>
<dbReference type="SUPFAM" id="SSF74653">
    <property type="entry name" value="TolA/TonB C-terminal domain"/>
    <property type="match status" value="1"/>
</dbReference>
<name>A0A7X5QT58_9GAMM</name>
<evidence type="ECO:0000256" key="4">
    <source>
        <dbReference type="SAM" id="SignalP"/>
    </source>
</evidence>
<dbReference type="InterPro" id="IPR011662">
    <property type="entry name" value="Secretin/TonB_short_N"/>
</dbReference>
<evidence type="ECO:0000256" key="3">
    <source>
        <dbReference type="ARBA" id="ARBA00023237"/>
    </source>
</evidence>
<proteinExistence type="predicted"/>
<dbReference type="GO" id="GO:0019867">
    <property type="term" value="C:outer membrane"/>
    <property type="evidence" value="ECO:0007669"/>
    <property type="project" value="InterPro"/>
</dbReference>
<comment type="caution">
    <text evidence="6">The sequence shown here is derived from an EMBL/GenBank/DDBJ whole genome shotgun (WGS) entry which is preliminary data.</text>
</comment>
<reference evidence="6 7" key="1">
    <citation type="journal article" date="2006" name="Int. J. Syst. Evol. Microbiol.">
        <title>Dyella yeojuensis sp. nov., isolated from greenhouse soil in Korea.</title>
        <authorList>
            <person name="Kim B.Y."/>
            <person name="Weon H.Y."/>
            <person name="Lee K.H."/>
            <person name="Seok S.J."/>
            <person name="Kwon S.W."/>
            <person name="Go S.J."/>
            <person name="Stackebrandt E."/>
        </authorList>
    </citation>
    <scope>NUCLEOTIDE SEQUENCE [LARGE SCALE GENOMIC DNA]</scope>
    <source>
        <strain evidence="6 7">DSM 17673</strain>
    </source>
</reference>
<feature type="chain" id="PRO_5031502819" description="Secretin/TonB short N-terminal domain-containing protein" evidence="4">
    <location>
        <begin position="23"/>
        <end position="231"/>
    </location>
</feature>
<dbReference type="Proteomes" id="UP000518878">
    <property type="component" value="Unassembled WGS sequence"/>
</dbReference>
<gene>
    <name evidence="6" type="ORF">HBF32_05485</name>
</gene>
<evidence type="ECO:0000256" key="2">
    <source>
        <dbReference type="ARBA" id="ARBA00023136"/>
    </source>
</evidence>
<keyword evidence="7" id="KW-1185">Reference proteome</keyword>
<dbReference type="Pfam" id="PF07660">
    <property type="entry name" value="STN"/>
    <property type="match status" value="1"/>
</dbReference>
<dbReference type="RefSeq" id="WP_166698700.1">
    <property type="nucleotide sequence ID" value="NZ_JAAQTL010000001.1"/>
</dbReference>